<dbReference type="InterPro" id="IPR001789">
    <property type="entry name" value="Sig_transdc_resp-reg_receiver"/>
</dbReference>
<feature type="domain" description="Response regulatory" evidence="2">
    <location>
        <begin position="218"/>
        <end position="338"/>
    </location>
</feature>
<dbReference type="AlphaFoldDB" id="M0PGJ2"/>
<gene>
    <name evidence="3" type="ORF">C468_02821</name>
</gene>
<evidence type="ECO:0000259" key="2">
    <source>
        <dbReference type="PROSITE" id="PS50110"/>
    </source>
</evidence>
<dbReference type="GO" id="GO:0000160">
    <property type="term" value="P:phosphorelay signal transduction system"/>
    <property type="evidence" value="ECO:0007669"/>
    <property type="project" value="InterPro"/>
</dbReference>
<dbReference type="STRING" id="1230456.C468_02821"/>
<evidence type="ECO:0000256" key="1">
    <source>
        <dbReference type="PROSITE-ProRule" id="PRU00169"/>
    </source>
</evidence>
<dbReference type="CDD" id="cd00156">
    <property type="entry name" value="REC"/>
    <property type="match status" value="1"/>
</dbReference>
<dbReference type="Gene3D" id="3.40.50.2300">
    <property type="match status" value="1"/>
</dbReference>
<dbReference type="PATRIC" id="fig|1230456.3.peg.537"/>
<dbReference type="PROSITE" id="PS50110">
    <property type="entry name" value="RESPONSE_REGULATORY"/>
    <property type="match status" value="1"/>
</dbReference>
<keyword evidence="4" id="KW-1185">Reference proteome</keyword>
<keyword evidence="1" id="KW-0597">Phosphoprotein</keyword>
<dbReference type="Proteomes" id="UP000011546">
    <property type="component" value="Unassembled WGS sequence"/>
</dbReference>
<dbReference type="GO" id="GO:0006935">
    <property type="term" value="P:chemotaxis"/>
    <property type="evidence" value="ECO:0007669"/>
    <property type="project" value="InterPro"/>
</dbReference>
<proteinExistence type="predicted"/>
<keyword evidence="3" id="KW-0418">Kinase</keyword>
<dbReference type="InterPro" id="IPR007381">
    <property type="entry name" value="CheF1/F2"/>
</dbReference>
<dbReference type="Pfam" id="PF00072">
    <property type="entry name" value="Response_reg"/>
    <property type="match status" value="1"/>
</dbReference>
<protein>
    <submittedName>
        <fullName evidence="3">Multi-sensor signal transduction histidine kinase</fullName>
    </submittedName>
</protein>
<accession>M0PGJ2</accession>
<evidence type="ECO:0000313" key="3">
    <source>
        <dbReference type="EMBL" id="EMA67895.1"/>
    </source>
</evidence>
<comment type="caution">
    <text evidence="3">The sequence shown here is derived from an EMBL/GenBank/DDBJ whole genome shotgun (WGS) entry which is preliminary data.</text>
</comment>
<dbReference type="SMART" id="SM00448">
    <property type="entry name" value="REC"/>
    <property type="match status" value="1"/>
</dbReference>
<dbReference type="PANTHER" id="PTHR43228">
    <property type="entry name" value="TWO-COMPONENT RESPONSE REGULATOR"/>
    <property type="match status" value="1"/>
</dbReference>
<organism evidence="3 4">
    <name type="scientific">Halorubrum kocurii JCM 14978</name>
    <dbReference type="NCBI Taxonomy" id="1230456"/>
    <lineage>
        <taxon>Archaea</taxon>
        <taxon>Methanobacteriati</taxon>
        <taxon>Methanobacteriota</taxon>
        <taxon>Stenosarchaea group</taxon>
        <taxon>Halobacteria</taxon>
        <taxon>Halobacteriales</taxon>
        <taxon>Haloferacaceae</taxon>
        <taxon>Halorubrum</taxon>
    </lineage>
</organism>
<dbReference type="InterPro" id="IPR011006">
    <property type="entry name" value="CheY-like_superfamily"/>
</dbReference>
<dbReference type="SUPFAM" id="SSF52172">
    <property type="entry name" value="CheY-like"/>
    <property type="match status" value="1"/>
</dbReference>
<dbReference type="Pfam" id="PF04283">
    <property type="entry name" value="CheF-arch"/>
    <property type="match status" value="1"/>
</dbReference>
<name>M0PGJ2_9EURY</name>
<keyword evidence="3" id="KW-0808">Transferase</keyword>
<dbReference type="EMBL" id="AOJH01000023">
    <property type="protein sequence ID" value="EMA67895.1"/>
    <property type="molecule type" value="Genomic_DNA"/>
</dbReference>
<reference evidence="3 4" key="1">
    <citation type="journal article" date="2014" name="PLoS Genet.">
        <title>Phylogenetically driven sequencing of extremely halophilic archaea reveals strategies for static and dynamic osmo-response.</title>
        <authorList>
            <person name="Becker E.A."/>
            <person name="Seitzer P.M."/>
            <person name="Tritt A."/>
            <person name="Larsen D."/>
            <person name="Krusor M."/>
            <person name="Yao A.I."/>
            <person name="Wu D."/>
            <person name="Madern D."/>
            <person name="Eisen J.A."/>
            <person name="Darling A.E."/>
            <person name="Facciotti M.T."/>
        </authorList>
    </citation>
    <scope>NUCLEOTIDE SEQUENCE [LARGE SCALE GENOMIC DNA]</scope>
    <source>
        <strain evidence="3 4">JCM 14978</strain>
    </source>
</reference>
<dbReference type="InterPro" id="IPR052048">
    <property type="entry name" value="ST_Response_Regulator"/>
</dbReference>
<dbReference type="GO" id="GO:0016301">
    <property type="term" value="F:kinase activity"/>
    <property type="evidence" value="ECO:0007669"/>
    <property type="project" value="UniProtKB-KW"/>
</dbReference>
<evidence type="ECO:0000313" key="4">
    <source>
        <dbReference type="Proteomes" id="UP000011546"/>
    </source>
</evidence>
<dbReference type="PANTHER" id="PTHR43228:SF1">
    <property type="entry name" value="TWO-COMPONENT RESPONSE REGULATOR ARR22"/>
    <property type="match status" value="1"/>
</dbReference>
<feature type="modified residue" description="4-aspartylphosphate" evidence="1">
    <location>
        <position position="273"/>
    </location>
</feature>
<sequence>MLTGPIIAEFDAVVGFSRSTSDAPGRGRVAMTPSQIRVRADGTARRIDVDDIFDVVRDVSVAASADSTETVTLAFDAGGRRETLDVKANAATLVKFQRLVFKRLLVDADVAVARRRADDDTDDRRPCRLDVSATEIRFEPADRASRITVRRDDVARFSLSGTDVPAVVLYLRAADRVERLSVRFPSFRLLNLFGRYLRADLLAVDALGSVSDGDGAVEALLVDDDRLSREMTRVFLQEQSSRLSITEAESARAALERLSEAGGAKRIDCVVSDYKMPVMDGIEFLGAVRDRHPTLPFILYTGRGSEAVAKKAILDDVTDYVEKDVGPKQYEILAERIEKAVR</sequence>